<dbReference type="EMBL" id="JARXRM010000045">
    <property type="protein sequence ID" value="MDH5824659.1"/>
    <property type="molecule type" value="Genomic_DNA"/>
</dbReference>
<feature type="signal peptide" evidence="1">
    <location>
        <begin position="1"/>
        <end position="21"/>
    </location>
</feature>
<feature type="chain" id="PRO_5046354184" evidence="1">
    <location>
        <begin position="22"/>
        <end position="575"/>
    </location>
</feature>
<evidence type="ECO:0000256" key="1">
    <source>
        <dbReference type="SAM" id="SignalP"/>
    </source>
</evidence>
<keyword evidence="3" id="KW-1185">Reference proteome</keyword>
<gene>
    <name evidence="2" type="ORF">QFW77_16940</name>
</gene>
<dbReference type="InterPro" id="IPR010281">
    <property type="entry name" value="DUF885"/>
</dbReference>
<proteinExistence type="predicted"/>
<dbReference type="Pfam" id="PF05960">
    <property type="entry name" value="DUF885"/>
    <property type="match status" value="1"/>
</dbReference>
<dbReference type="PANTHER" id="PTHR33361">
    <property type="entry name" value="GLR0591 PROTEIN"/>
    <property type="match status" value="1"/>
</dbReference>
<organism evidence="2 3">
    <name type="scientific">Luteimonas endophytica</name>
    <dbReference type="NCBI Taxonomy" id="3042023"/>
    <lineage>
        <taxon>Bacteria</taxon>
        <taxon>Pseudomonadati</taxon>
        <taxon>Pseudomonadota</taxon>
        <taxon>Gammaproteobacteria</taxon>
        <taxon>Lysobacterales</taxon>
        <taxon>Lysobacteraceae</taxon>
        <taxon>Luteimonas</taxon>
    </lineage>
</organism>
<dbReference type="RefSeq" id="WP_280575985.1">
    <property type="nucleotide sequence ID" value="NZ_JARXRM010000045.1"/>
</dbReference>
<reference evidence="2 3" key="1">
    <citation type="submission" date="2023-04" db="EMBL/GenBank/DDBJ databases">
        <title>Luteimonas endophyticus RD2P54.</title>
        <authorList>
            <person name="Sun J.-Q."/>
        </authorList>
    </citation>
    <scope>NUCLEOTIDE SEQUENCE [LARGE SCALE GENOMIC DNA]</scope>
    <source>
        <strain evidence="2 3">RD2P54</strain>
    </source>
</reference>
<accession>A0ABT6JD30</accession>
<sequence length="575" mass="63233">MQRMIVAGLVLALAGAAPGMASDARMRGLAERAVALALEQDPTLAYFTGLPLQDHGSWADRSPEARARQLAAEDALLAELRALDPETLADPAARLDHALLTERLESSVQGRVCRSELWDVNHMAGWHLALPPVAREQPVDTPEARAQALRRWSAVPALVDREIANLRRGLEAGYTAPRSVVRRVIDQVSGLAAAAPGDSPLAEPARNSDDAAFGEAFRAIVAGEVNPALARFGRYLEDDYLPHARETLAVSANPDGEACYRASLRMYTTLDRGAREVHDIGAAAVAANVAEIGEMGERVFGTRELPRILQHLREAPDNRFESEDALIDYTRSIVARAREASAALFLAMPEQELRAEPFLDYMRGSGTSAHYEPSGDPGRPAYYRIDSEGWADETRGAAEITAVHESYPGHHMQFAFSLTLEKTPLSRMSFNSAYAEGWGRYAERLAEEAGIYSNDYARIQRRTWPARGMVADPGLHVLGWSRQQTIDYLLESGRFGADETEALVDRMAVLPGQLTAYDSGGLEIVALRREAEQALGEHFDLRDFHRVVLEQGAIPLQTLRRNVEQWIAQEAAARE</sequence>
<dbReference type="PANTHER" id="PTHR33361:SF2">
    <property type="entry name" value="DUF885 DOMAIN-CONTAINING PROTEIN"/>
    <property type="match status" value="1"/>
</dbReference>
<protein>
    <submittedName>
        <fullName evidence="2">DUF885 domain-containing protein</fullName>
    </submittedName>
</protein>
<dbReference type="Proteomes" id="UP001156940">
    <property type="component" value="Unassembled WGS sequence"/>
</dbReference>
<evidence type="ECO:0000313" key="2">
    <source>
        <dbReference type="EMBL" id="MDH5824659.1"/>
    </source>
</evidence>
<comment type="caution">
    <text evidence="2">The sequence shown here is derived from an EMBL/GenBank/DDBJ whole genome shotgun (WGS) entry which is preliminary data.</text>
</comment>
<keyword evidence="1" id="KW-0732">Signal</keyword>
<evidence type="ECO:0000313" key="3">
    <source>
        <dbReference type="Proteomes" id="UP001156940"/>
    </source>
</evidence>
<name>A0ABT6JD30_9GAMM</name>